<evidence type="ECO:0000313" key="2">
    <source>
        <dbReference type="Proteomes" id="UP000814003"/>
    </source>
</evidence>
<organism evidence="1 2">
    <name type="scientific">Pseudomonas gessardii</name>
    <dbReference type="NCBI Taxonomy" id="78544"/>
    <lineage>
        <taxon>Bacteria</taxon>
        <taxon>Pseudomonadati</taxon>
        <taxon>Pseudomonadota</taxon>
        <taxon>Gammaproteobacteria</taxon>
        <taxon>Pseudomonadales</taxon>
        <taxon>Pseudomonadaceae</taxon>
        <taxon>Pseudomonas</taxon>
    </lineage>
</organism>
<name>A0ABS9F2P3_9PSED</name>
<reference evidence="1 2" key="1">
    <citation type="submission" date="2019-11" db="EMBL/GenBank/DDBJ databases">
        <title>Epiphytic Pseudomonas syringae from cherry orchards.</title>
        <authorList>
            <person name="Hulin M.T."/>
        </authorList>
    </citation>
    <scope>NUCLEOTIDE SEQUENCE [LARGE SCALE GENOMIC DNA]</scope>
    <source>
        <strain evidence="1 2">PA-6-5B</strain>
    </source>
</reference>
<comment type="caution">
    <text evidence="1">The sequence shown here is derived from an EMBL/GenBank/DDBJ whole genome shotgun (WGS) entry which is preliminary data.</text>
</comment>
<proteinExistence type="predicted"/>
<evidence type="ECO:0000313" key="1">
    <source>
        <dbReference type="EMBL" id="MCF5106660.1"/>
    </source>
</evidence>
<gene>
    <name evidence="1" type="ORF">GIW56_07420</name>
</gene>
<accession>A0ABS9F2P3</accession>
<feature type="non-terminal residue" evidence="1">
    <location>
        <position position="1"/>
    </location>
</feature>
<dbReference type="EMBL" id="WKED01000008">
    <property type="protein sequence ID" value="MCF5106660.1"/>
    <property type="molecule type" value="Genomic_DNA"/>
</dbReference>
<keyword evidence="2" id="KW-1185">Reference proteome</keyword>
<protein>
    <submittedName>
        <fullName evidence="1">Heme-binding protein</fullName>
    </submittedName>
</protein>
<sequence>SGDTSDIDEQCAITAIEGVGLSADAGVSA</sequence>
<dbReference type="Proteomes" id="UP000814003">
    <property type="component" value="Unassembled WGS sequence"/>
</dbReference>